<comment type="caution">
    <text evidence="8">The sequence shown here is derived from an EMBL/GenBank/DDBJ whole genome shotgun (WGS) entry which is preliminary data.</text>
</comment>
<keyword evidence="3 5" id="KW-1133">Transmembrane helix</keyword>
<feature type="transmembrane region" description="Helical" evidence="5">
    <location>
        <begin position="178"/>
        <end position="199"/>
    </location>
</feature>
<evidence type="ECO:0000256" key="5">
    <source>
        <dbReference type="RuleBase" id="RU363032"/>
    </source>
</evidence>
<dbReference type="AlphaFoldDB" id="A0A919DDC5"/>
<dbReference type="InterPro" id="IPR035906">
    <property type="entry name" value="MetI-like_sf"/>
</dbReference>
<dbReference type="GO" id="GO:0005886">
    <property type="term" value="C:plasma membrane"/>
    <property type="evidence" value="ECO:0007669"/>
    <property type="project" value="UniProtKB-SubCell"/>
</dbReference>
<evidence type="ECO:0000256" key="3">
    <source>
        <dbReference type="ARBA" id="ARBA00022989"/>
    </source>
</evidence>
<evidence type="ECO:0000256" key="4">
    <source>
        <dbReference type="ARBA" id="ARBA00023136"/>
    </source>
</evidence>
<dbReference type="PROSITE" id="PS50928">
    <property type="entry name" value="ABC_TM1"/>
    <property type="match status" value="1"/>
</dbReference>
<evidence type="ECO:0000313" key="8">
    <source>
        <dbReference type="EMBL" id="GHE32737.1"/>
    </source>
</evidence>
<feature type="transmembrane region" description="Helical" evidence="5">
    <location>
        <begin position="293"/>
        <end position="318"/>
    </location>
</feature>
<keyword evidence="9" id="KW-1185">Reference proteome</keyword>
<keyword evidence="4 5" id="KW-0472">Membrane</keyword>
<feature type="domain" description="ABC transmembrane type-1" evidence="7">
    <location>
        <begin position="176"/>
        <end position="367"/>
    </location>
</feature>
<keyword evidence="5" id="KW-0813">Transport</keyword>
<proteinExistence type="inferred from homology"/>
<dbReference type="CDD" id="cd06261">
    <property type="entry name" value="TM_PBP2"/>
    <property type="match status" value="1"/>
</dbReference>
<organism evidence="8 9">
    <name type="scientific">Streptomyces capitiformicae</name>
    <dbReference type="NCBI Taxonomy" id="2014920"/>
    <lineage>
        <taxon>Bacteria</taxon>
        <taxon>Bacillati</taxon>
        <taxon>Actinomycetota</taxon>
        <taxon>Actinomycetes</taxon>
        <taxon>Kitasatosporales</taxon>
        <taxon>Streptomycetaceae</taxon>
        <taxon>Streptomyces</taxon>
    </lineage>
</organism>
<dbReference type="GO" id="GO:0055085">
    <property type="term" value="P:transmembrane transport"/>
    <property type="evidence" value="ECO:0007669"/>
    <property type="project" value="InterPro"/>
</dbReference>
<feature type="compositionally biased region" description="Pro residues" evidence="6">
    <location>
        <begin position="9"/>
        <end position="18"/>
    </location>
</feature>
<feature type="transmembrane region" description="Helical" evidence="5">
    <location>
        <begin position="211"/>
        <end position="232"/>
    </location>
</feature>
<protein>
    <submittedName>
        <fullName evidence="8">ABC transporter permease</fullName>
    </submittedName>
</protein>
<evidence type="ECO:0000256" key="6">
    <source>
        <dbReference type="SAM" id="MobiDB-lite"/>
    </source>
</evidence>
<keyword evidence="2 5" id="KW-0812">Transmembrane</keyword>
<dbReference type="PANTHER" id="PTHR43839:SF1">
    <property type="entry name" value="OPPC IN A BINDING PROTEIN-DEPENDENT TRANSPORT SYSTEM"/>
    <property type="match status" value="1"/>
</dbReference>
<dbReference type="Proteomes" id="UP000603227">
    <property type="component" value="Unassembled WGS sequence"/>
</dbReference>
<feature type="transmembrane region" description="Helical" evidence="5">
    <location>
        <begin position="238"/>
        <end position="258"/>
    </location>
</feature>
<comment type="similarity">
    <text evidence="5">Belongs to the binding-protein-dependent transport system permease family.</text>
</comment>
<evidence type="ECO:0000313" key="9">
    <source>
        <dbReference type="Proteomes" id="UP000603227"/>
    </source>
</evidence>
<reference evidence="8" key="1">
    <citation type="journal article" date="2014" name="Int. J. Syst. Evol. Microbiol.">
        <title>Complete genome sequence of Corynebacterium casei LMG S-19264T (=DSM 44701T), isolated from a smear-ripened cheese.</title>
        <authorList>
            <consortium name="US DOE Joint Genome Institute (JGI-PGF)"/>
            <person name="Walter F."/>
            <person name="Albersmeier A."/>
            <person name="Kalinowski J."/>
            <person name="Ruckert C."/>
        </authorList>
    </citation>
    <scope>NUCLEOTIDE SEQUENCE</scope>
    <source>
        <strain evidence="8">CGMCC 4.7403</strain>
    </source>
</reference>
<dbReference type="PANTHER" id="PTHR43839">
    <property type="entry name" value="OPPC IN A BINDING PROTEIN-DEPENDENT TRANSPORT SYSTEM"/>
    <property type="match status" value="1"/>
</dbReference>
<comment type="subcellular location">
    <subcellularLocation>
        <location evidence="5">Cell membrane</location>
        <topology evidence="5">Multi-pass membrane protein</topology>
    </subcellularLocation>
    <subcellularLocation>
        <location evidence="1">Membrane</location>
        <topology evidence="1">Multi-pass membrane protein</topology>
    </subcellularLocation>
</comment>
<dbReference type="Gene3D" id="1.10.3720.10">
    <property type="entry name" value="MetI-like"/>
    <property type="match status" value="1"/>
</dbReference>
<name>A0A919DDC5_9ACTN</name>
<reference evidence="8" key="2">
    <citation type="submission" date="2020-09" db="EMBL/GenBank/DDBJ databases">
        <authorList>
            <person name="Sun Q."/>
            <person name="Zhou Y."/>
        </authorList>
    </citation>
    <scope>NUCLEOTIDE SEQUENCE</scope>
    <source>
        <strain evidence="8">CGMCC 4.7403</strain>
    </source>
</reference>
<dbReference type="EMBL" id="BNAT01000018">
    <property type="protein sequence ID" value="GHE32737.1"/>
    <property type="molecule type" value="Genomic_DNA"/>
</dbReference>
<evidence type="ECO:0000256" key="2">
    <source>
        <dbReference type="ARBA" id="ARBA00022692"/>
    </source>
</evidence>
<dbReference type="RefSeq" id="WP_189784650.1">
    <property type="nucleotide sequence ID" value="NZ_BNAT01000018.1"/>
</dbReference>
<dbReference type="InterPro" id="IPR000515">
    <property type="entry name" value="MetI-like"/>
</dbReference>
<gene>
    <name evidence="8" type="ORF">GCM10017771_49550</name>
</gene>
<evidence type="ECO:0000259" key="7">
    <source>
        <dbReference type="PROSITE" id="PS50928"/>
    </source>
</evidence>
<accession>A0A919DDC5</accession>
<feature type="transmembrane region" description="Helical" evidence="5">
    <location>
        <begin position="345"/>
        <end position="367"/>
    </location>
</feature>
<evidence type="ECO:0000256" key="1">
    <source>
        <dbReference type="ARBA" id="ARBA00004141"/>
    </source>
</evidence>
<feature type="region of interest" description="Disordered" evidence="6">
    <location>
        <begin position="1"/>
        <end position="94"/>
    </location>
</feature>
<dbReference type="Pfam" id="PF00528">
    <property type="entry name" value="BPD_transp_1"/>
    <property type="match status" value="1"/>
</dbReference>
<dbReference type="SUPFAM" id="SSF161098">
    <property type="entry name" value="MetI-like"/>
    <property type="match status" value="1"/>
</dbReference>
<feature type="transmembrane region" description="Helical" evidence="5">
    <location>
        <begin position="113"/>
        <end position="135"/>
    </location>
</feature>
<sequence length="382" mass="39710">MTTDATPPADLPDPPDPSGPTTTDTTPPPDPSGPTTAEASPPPDPSSPTTAQASPPPDPSSPTTAQAPDPAAKTDHAAETDTSAKTGSPRALAWQRRRRSAARFWKQYRTHRAGLLGLAALALLTLVALTAPLTVGSDVAGVSDAPGRPMEHPSGEFPLGTDRFGRDLLGLLVWGSRVSLLVGLLAAVLSVVIGALVGITAGHFRGAYATVMMRITDWFLVMPALVLAIALATVMSRSLGTIVLAIGVTSWPTTARLVRAQTLAVESRPYIERAKALGGGHWHIMSRHVLPNVMPLVLAQTTLMISSSILAEATLAFLGLGDPTVVSWGGLLQEARETGAVSSGAWWYLVPPGIAIAVVALAFTLCGRAVESVLNPRLGVAR</sequence>